<name>A0AAE7DDF3_9PSED</name>
<dbReference type="Proteomes" id="UP000501367">
    <property type="component" value="Chromosome"/>
</dbReference>
<protein>
    <submittedName>
        <fullName evidence="1">Uncharacterized protein</fullName>
    </submittedName>
</protein>
<dbReference type="KEGG" id="pum:HGP31_07825"/>
<evidence type="ECO:0000313" key="2">
    <source>
        <dbReference type="Proteomes" id="UP000501367"/>
    </source>
</evidence>
<evidence type="ECO:0000313" key="1">
    <source>
        <dbReference type="EMBL" id="QJC78221.1"/>
    </source>
</evidence>
<proteinExistence type="predicted"/>
<dbReference type="RefSeq" id="WP_168757423.1">
    <property type="nucleotide sequence ID" value="NZ_CP051487.1"/>
</dbReference>
<gene>
    <name evidence="1" type="ORF">HGP31_07825</name>
</gene>
<dbReference type="GeneID" id="72193478"/>
<dbReference type="AlphaFoldDB" id="A0AAE7DDF3"/>
<dbReference type="EMBL" id="CP051487">
    <property type="protein sequence ID" value="QJC78221.1"/>
    <property type="molecule type" value="Genomic_DNA"/>
</dbReference>
<reference evidence="1 2" key="1">
    <citation type="submission" date="2020-04" db="EMBL/GenBank/DDBJ databases">
        <authorList>
            <person name="Yao Y."/>
            <person name="He Z."/>
        </authorList>
    </citation>
    <scope>NUCLEOTIDE SEQUENCE [LARGE SCALE GENOMIC DNA]</scope>
    <source>
        <strain evidence="1 2">CY-1</strain>
    </source>
</reference>
<organism evidence="1 2">
    <name type="scientific">Pseudomonas umsongensis</name>
    <dbReference type="NCBI Taxonomy" id="198618"/>
    <lineage>
        <taxon>Bacteria</taxon>
        <taxon>Pseudomonadati</taxon>
        <taxon>Pseudomonadota</taxon>
        <taxon>Gammaproteobacteria</taxon>
        <taxon>Pseudomonadales</taxon>
        <taxon>Pseudomonadaceae</taxon>
        <taxon>Pseudomonas</taxon>
    </lineage>
</organism>
<sequence length="116" mass="13214">MSKSNIFDFTAPAVARIKNAARAHGVVRLPADSPLSAPLDADEDLLLMDEQWLFSVIERIPERNQIALVEFLKNRAFDMHGVVTADTLLATVYSFFKYMESEGRLHEVYQEGTYYE</sequence>
<accession>A0AAE7DDF3</accession>